<gene>
    <name evidence="1" type="ORF">NESM_000855900</name>
</gene>
<evidence type="ECO:0000313" key="1">
    <source>
        <dbReference type="EMBL" id="KAK7198893.1"/>
    </source>
</evidence>
<evidence type="ECO:0000313" key="2">
    <source>
        <dbReference type="Proteomes" id="UP001430356"/>
    </source>
</evidence>
<organism evidence="1 2">
    <name type="scientific">Novymonas esmeraldas</name>
    <dbReference type="NCBI Taxonomy" id="1808958"/>
    <lineage>
        <taxon>Eukaryota</taxon>
        <taxon>Discoba</taxon>
        <taxon>Euglenozoa</taxon>
        <taxon>Kinetoplastea</taxon>
        <taxon>Metakinetoplastina</taxon>
        <taxon>Trypanosomatida</taxon>
        <taxon>Trypanosomatidae</taxon>
        <taxon>Novymonas</taxon>
    </lineage>
</organism>
<keyword evidence="2" id="KW-1185">Reference proteome</keyword>
<dbReference type="Proteomes" id="UP001430356">
    <property type="component" value="Unassembled WGS sequence"/>
</dbReference>
<name>A0AAW0EXN6_9TRYP</name>
<dbReference type="EMBL" id="JAECZO010000186">
    <property type="protein sequence ID" value="KAK7198893.1"/>
    <property type="molecule type" value="Genomic_DNA"/>
</dbReference>
<protein>
    <submittedName>
        <fullName evidence="1">Uncharacterized protein</fullName>
    </submittedName>
</protein>
<dbReference type="AlphaFoldDB" id="A0AAW0EXN6"/>
<comment type="caution">
    <text evidence="1">The sequence shown here is derived from an EMBL/GenBank/DDBJ whole genome shotgun (WGS) entry which is preliminary data.</text>
</comment>
<proteinExistence type="predicted"/>
<reference evidence="1 2" key="1">
    <citation type="journal article" date="2021" name="MBio">
        <title>A New Model Trypanosomatid, Novymonas esmeraldas: Genomic Perception of Its 'Candidatus Pandoraea novymonadis' Endosymbiont.</title>
        <authorList>
            <person name="Zakharova A."/>
            <person name="Saura A."/>
            <person name="Butenko A."/>
            <person name="Podesvova L."/>
            <person name="Warmusova S."/>
            <person name="Kostygov A.Y."/>
            <person name="Nenarokova A."/>
            <person name="Lukes J."/>
            <person name="Opperdoes F.R."/>
            <person name="Yurchenko V."/>
        </authorList>
    </citation>
    <scope>NUCLEOTIDE SEQUENCE [LARGE SCALE GENOMIC DNA]</scope>
    <source>
        <strain evidence="1 2">E262AT.01</strain>
    </source>
</reference>
<sequence length="258" mass="27408">MWRCSPRLAPVASARALLSPYGIGVSRRLARVGDGNSVVALQVTENVQAGTPLLVVPDGALLTCQVALDADRDGLVPPPAEVVEMLKRDTEQLDRVYLALYLSLHYFTDHGSWFADQIRRYHDSGSRYHDLDAAGARVWEVCARQYVTAPLPVYLAALRYVGDCGFRKPPAPADASTAPSPAVLAVAPGLDAAARSSGATNAALSRTTAKIVRETYLRCGITGARQALAAKDDACSYLVLTTTADIPAGRDVSLCPSG</sequence>
<accession>A0AAW0EXN6</accession>